<accession>A0A923L7K7</accession>
<gene>
    <name evidence="2" type="ORF">H8S33_13705</name>
</gene>
<keyword evidence="1" id="KW-0812">Transmembrane</keyword>
<reference evidence="2" key="1">
    <citation type="submission" date="2020-08" db="EMBL/GenBank/DDBJ databases">
        <title>Genome public.</title>
        <authorList>
            <person name="Liu C."/>
            <person name="Sun Q."/>
        </authorList>
    </citation>
    <scope>NUCLEOTIDE SEQUENCE</scope>
    <source>
        <strain evidence="2">BX22</strain>
    </source>
</reference>
<sequence>MHILKGREKMSKYVKITFVITLVIQAIGTLYSTYSAFIYGNPKKIIESEEIAVEYLKEEKGYQNPGILMVKGNYNWKGSYGKKYGGFIILKDNNDIVYSYVIRNDKIIVLDDIPTKY</sequence>
<evidence type="ECO:0000256" key="1">
    <source>
        <dbReference type="SAM" id="Phobius"/>
    </source>
</evidence>
<evidence type="ECO:0000313" key="2">
    <source>
        <dbReference type="EMBL" id="MBC5637862.1"/>
    </source>
</evidence>
<keyword evidence="1" id="KW-1133">Transmembrane helix</keyword>
<dbReference type="AlphaFoldDB" id="A0A923L7K7"/>
<keyword evidence="1" id="KW-0472">Membrane</keyword>
<comment type="caution">
    <text evidence="2">The sequence shown here is derived from an EMBL/GenBank/DDBJ whole genome shotgun (WGS) entry which is preliminary data.</text>
</comment>
<dbReference type="RefSeq" id="WP_186870570.1">
    <property type="nucleotide sequence ID" value="NZ_JACOOL010000010.1"/>
</dbReference>
<dbReference type="EMBL" id="JACOOL010000010">
    <property type="protein sequence ID" value="MBC5637862.1"/>
    <property type="molecule type" value="Genomic_DNA"/>
</dbReference>
<feature type="transmembrane region" description="Helical" evidence="1">
    <location>
        <begin position="12"/>
        <end position="34"/>
    </location>
</feature>
<name>A0A923L7K7_9BACI</name>
<proteinExistence type="predicted"/>
<evidence type="ECO:0000313" key="3">
    <source>
        <dbReference type="Proteomes" id="UP000637359"/>
    </source>
</evidence>
<dbReference type="Proteomes" id="UP000637359">
    <property type="component" value="Unassembled WGS sequence"/>
</dbReference>
<organism evidence="2 3">
    <name type="scientific">Ornithinibacillus hominis</name>
    <dbReference type="NCBI Taxonomy" id="2763055"/>
    <lineage>
        <taxon>Bacteria</taxon>
        <taxon>Bacillati</taxon>
        <taxon>Bacillota</taxon>
        <taxon>Bacilli</taxon>
        <taxon>Bacillales</taxon>
        <taxon>Bacillaceae</taxon>
        <taxon>Ornithinibacillus</taxon>
    </lineage>
</organism>
<protein>
    <submittedName>
        <fullName evidence="2">Uncharacterized protein</fullName>
    </submittedName>
</protein>
<keyword evidence="3" id="KW-1185">Reference proteome</keyword>